<reference evidence="2 3" key="1">
    <citation type="journal article" date="2019" name="Commun. Biol.">
        <title>The bagworm genome reveals a unique fibroin gene that provides high tensile strength.</title>
        <authorList>
            <person name="Kono N."/>
            <person name="Nakamura H."/>
            <person name="Ohtoshi R."/>
            <person name="Tomita M."/>
            <person name="Numata K."/>
            <person name="Arakawa K."/>
        </authorList>
    </citation>
    <scope>NUCLEOTIDE SEQUENCE [LARGE SCALE GENOMIC DNA]</scope>
</reference>
<dbReference type="EMBL" id="BGZK01000296">
    <property type="protein sequence ID" value="GBP34890.1"/>
    <property type="molecule type" value="Genomic_DNA"/>
</dbReference>
<evidence type="ECO:0000313" key="2">
    <source>
        <dbReference type="EMBL" id="GBP34890.1"/>
    </source>
</evidence>
<sequence>MGQNCHGGGLRGDKSFGTSSDSVLKDKRDYEPPMNGYLSRPWHRQPQRTSNPTKYYGYYEHVAGRSTTDIADKAM</sequence>
<feature type="compositionally biased region" description="Gly residues" evidence="1">
    <location>
        <begin position="1"/>
        <end position="10"/>
    </location>
</feature>
<proteinExistence type="predicted"/>
<dbReference type="OrthoDB" id="275715at2759"/>
<gene>
    <name evidence="2" type="ORF">EVAR_26479_1</name>
</gene>
<comment type="caution">
    <text evidence="2">The sequence shown here is derived from an EMBL/GenBank/DDBJ whole genome shotgun (WGS) entry which is preliminary data.</text>
</comment>
<name>A0A4C1V8K9_EUMVA</name>
<feature type="region of interest" description="Disordered" evidence="1">
    <location>
        <begin position="1"/>
        <end position="54"/>
    </location>
</feature>
<protein>
    <submittedName>
        <fullName evidence="2">Uncharacterized protein</fullName>
    </submittedName>
</protein>
<accession>A0A4C1V8K9</accession>
<evidence type="ECO:0000313" key="3">
    <source>
        <dbReference type="Proteomes" id="UP000299102"/>
    </source>
</evidence>
<organism evidence="2 3">
    <name type="scientific">Eumeta variegata</name>
    <name type="common">Bagworm moth</name>
    <name type="synonym">Eumeta japonica</name>
    <dbReference type="NCBI Taxonomy" id="151549"/>
    <lineage>
        <taxon>Eukaryota</taxon>
        <taxon>Metazoa</taxon>
        <taxon>Ecdysozoa</taxon>
        <taxon>Arthropoda</taxon>
        <taxon>Hexapoda</taxon>
        <taxon>Insecta</taxon>
        <taxon>Pterygota</taxon>
        <taxon>Neoptera</taxon>
        <taxon>Endopterygota</taxon>
        <taxon>Lepidoptera</taxon>
        <taxon>Glossata</taxon>
        <taxon>Ditrysia</taxon>
        <taxon>Tineoidea</taxon>
        <taxon>Psychidae</taxon>
        <taxon>Oiketicinae</taxon>
        <taxon>Eumeta</taxon>
    </lineage>
</organism>
<dbReference type="AlphaFoldDB" id="A0A4C1V8K9"/>
<evidence type="ECO:0000256" key="1">
    <source>
        <dbReference type="SAM" id="MobiDB-lite"/>
    </source>
</evidence>
<keyword evidence="3" id="KW-1185">Reference proteome</keyword>
<dbReference type="Proteomes" id="UP000299102">
    <property type="component" value="Unassembled WGS sequence"/>
</dbReference>